<sequence>MENVILTQLSVPQVRELFREELESFFSQASVKTESSNQQEDRWFDLSELCTYLPDKPAKPTVYAWVNQRLIPYHKGGKKLRFLKSEIDAWLKSGRQQTMAEMANSANQFLRSNKKKSGGPK</sequence>
<name>A0A6I6GNS7_9BACT</name>
<dbReference type="NCBIfam" id="NF047737">
    <property type="entry name" value="antiphage_MADS1"/>
    <property type="match status" value="1"/>
</dbReference>
<proteinExistence type="predicted"/>
<protein>
    <submittedName>
        <fullName evidence="2">Helix-turn-helix domain-containing protein</fullName>
    </submittedName>
</protein>
<feature type="domain" description="Helix-turn-helix" evidence="1">
    <location>
        <begin position="44"/>
        <end position="94"/>
    </location>
</feature>
<evidence type="ECO:0000313" key="3">
    <source>
        <dbReference type="Proteomes" id="UP000426027"/>
    </source>
</evidence>
<reference evidence="2 3" key="1">
    <citation type="submission" date="2019-11" db="EMBL/GenBank/DDBJ databases">
        <authorList>
            <person name="Im W.T."/>
        </authorList>
    </citation>
    <scope>NUCLEOTIDE SEQUENCE [LARGE SCALE GENOMIC DNA]</scope>
    <source>
        <strain evidence="2 3">SB-02</strain>
    </source>
</reference>
<dbReference type="AlphaFoldDB" id="A0A6I6GNS7"/>
<dbReference type="Proteomes" id="UP000426027">
    <property type="component" value="Chromosome"/>
</dbReference>
<organism evidence="2 3">
    <name type="scientific">Phnomibacter ginsenosidimutans</name>
    <dbReference type="NCBI Taxonomy" id="2676868"/>
    <lineage>
        <taxon>Bacteria</taxon>
        <taxon>Pseudomonadati</taxon>
        <taxon>Bacteroidota</taxon>
        <taxon>Chitinophagia</taxon>
        <taxon>Chitinophagales</taxon>
        <taxon>Chitinophagaceae</taxon>
        <taxon>Phnomibacter</taxon>
    </lineage>
</organism>
<dbReference type="GO" id="GO:0003677">
    <property type="term" value="F:DNA binding"/>
    <property type="evidence" value="ECO:0007669"/>
    <property type="project" value="InterPro"/>
</dbReference>
<accession>A0A6I6GNS7</accession>
<dbReference type="NCBIfam" id="TIGR01764">
    <property type="entry name" value="excise"/>
    <property type="match status" value="1"/>
</dbReference>
<keyword evidence="3" id="KW-1185">Reference proteome</keyword>
<dbReference type="RefSeq" id="WP_157475823.1">
    <property type="nucleotide sequence ID" value="NZ_CP046566.1"/>
</dbReference>
<dbReference type="Pfam" id="PF12728">
    <property type="entry name" value="HTH_17"/>
    <property type="match status" value="1"/>
</dbReference>
<dbReference type="EMBL" id="CP046566">
    <property type="protein sequence ID" value="QGW26719.1"/>
    <property type="molecule type" value="Genomic_DNA"/>
</dbReference>
<evidence type="ECO:0000313" key="2">
    <source>
        <dbReference type="EMBL" id="QGW26719.1"/>
    </source>
</evidence>
<dbReference type="InterPro" id="IPR041657">
    <property type="entry name" value="HTH_17"/>
</dbReference>
<dbReference type="InterPro" id="IPR010093">
    <property type="entry name" value="SinI_DNA-bd"/>
</dbReference>
<gene>
    <name evidence="2" type="ORF">GLV81_00110</name>
</gene>
<evidence type="ECO:0000259" key="1">
    <source>
        <dbReference type="Pfam" id="PF12728"/>
    </source>
</evidence>
<dbReference type="KEGG" id="fls:GLV81_00110"/>